<sequence length="89" mass="10215">MSPKSPSESVPDFVNNLKEFLVENNGKFDASIIIADINIDILDLIEDILEEASRNFIRILQEYIQSSTRSIRFKQQSVKRKAWMADGLL</sequence>
<feature type="non-terminal residue" evidence="1">
    <location>
        <position position="89"/>
    </location>
</feature>
<gene>
    <name evidence="1" type="ORF">HHI36_002999</name>
</gene>
<dbReference type="AlphaFoldDB" id="A0ABD2PDM8"/>
<dbReference type="EMBL" id="JABFTP020000185">
    <property type="protein sequence ID" value="KAL3288560.1"/>
    <property type="molecule type" value="Genomic_DNA"/>
</dbReference>
<reference evidence="1 2" key="1">
    <citation type="journal article" date="2021" name="BMC Biol.">
        <title>Horizontally acquired antibacterial genes associated with adaptive radiation of ladybird beetles.</title>
        <authorList>
            <person name="Li H.S."/>
            <person name="Tang X.F."/>
            <person name="Huang Y.H."/>
            <person name="Xu Z.Y."/>
            <person name="Chen M.L."/>
            <person name="Du X.Y."/>
            <person name="Qiu B.Y."/>
            <person name="Chen P.T."/>
            <person name="Zhang W."/>
            <person name="Slipinski A."/>
            <person name="Escalona H.E."/>
            <person name="Waterhouse R.M."/>
            <person name="Zwick A."/>
            <person name="Pang H."/>
        </authorList>
    </citation>
    <scope>NUCLEOTIDE SEQUENCE [LARGE SCALE GENOMIC DNA]</scope>
    <source>
        <strain evidence="1">SYSU2018</strain>
    </source>
</reference>
<accession>A0ABD2PDM8</accession>
<protein>
    <submittedName>
        <fullName evidence="1">Uncharacterized protein</fullName>
    </submittedName>
</protein>
<dbReference type="Proteomes" id="UP001516400">
    <property type="component" value="Unassembled WGS sequence"/>
</dbReference>
<evidence type="ECO:0000313" key="1">
    <source>
        <dbReference type="EMBL" id="KAL3288560.1"/>
    </source>
</evidence>
<keyword evidence="2" id="KW-1185">Reference proteome</keyword>
<comment type="caution">
    <text evidence="1">The sequence shown here is derived from an EMBL/GenBank/DDBJ whole genome shotgun (WGS) entry which is preliminary data.</text>
</comment>
<evidence type="ECO:0000313" key="2">
    <source>
        <dbReference type="Proteomes" id="UP001516400"/>
    </source>
</evidence>
<organism evidence="1 2">
    <name type="scientific">Cryptolaemus montrouzieri</name>
    <dbReference type="NCBI Taxonomy" id="559131"/>
    <lineage>
        <taxon>Eukaryota</taxon>
        <taxon>Metazoa</taxon>
        <taxon>Ecdysozoa</taxon>
        <taxon>Arthropoda</taxon>
        <taxon>Hexapoda</taxon>
        <taxon>Insecta</taxon>
        <taxon>Pterygota</taxon>
        <taxon>Neoptera</taxon>
        <taxon>Endopterygota</taxon>
        <taxon>Coleoptera</taxon>
        <taxon>Polyphaga</taxon>
        <taxon>Cucujiformia</taxon>
        <taxon>Coccinelloidea</taxon>
        <taxon>Coccinellidae</taxon>
        <taxon>Scymninae</taxon>
        <taxon>Scymnini</taxon>
        <taxon>Cryptolaemus</taxon>
    </lineage>
</organism>
<name>A0ABD2PDM8_9CUCU</name>
<proteinExistence type="predicted"/>